<dbReference type="EMBL" id="CP003243">
    <property type="protein sequence ID" value="AFC99863.1"/>
    <property type="molecule type" value="Genomic_DNA"/>
</dbReference>
<proteinExistence type="predicted"/>
<dbReference type="Gene3D" id="3.50.50.60">
    <property type="entry name" value="FAD/NAD(P)-binding domain"/>
    <property type="match status" value="2"/>
</dbReference>
<dbReference type="GO" id="GO:0016040">
    <property type="term" value="F:glutamate synthase (NADH) activity"/>
    <property type="evidence" value="ECO:0007669"/>
    <property type="project" value="UniProtKB-EC"/>
</dbReference>
<evidence type="ECO:0000313" key="4">
    <source>
        <dbReference type="Proteomes" id="UP000005233"/>
    </source>
</evidence>
<keyword evidence="3" id="KW-0560">Oxidoreductase</keyword>
<evidence type="ECO:0000259" key="2">
    <source>
        <dbReference type="Pfam" id="PF14691"/>
    </source>
</evidence>
<dbReference type="PRINTS" id="PR00419">
    <property type="entry name" value="ADXRDTASE"/>
</dbReference>
<dbReference type="Gene3D" id="1.10.1060.10">
    <property type="entry name" value="Alpha-helical ferredoxin"/>
    <property type="match status" value="1"/>
</dbReference>
<dbReference type="PANTHER" id="PTHR42783:SF3">
    <property type="entry name" value="GLUTAMATE SYNTHASE [NADPH] SMALL CHAIN-RELATED"/>
    <property type="match status" value="1"/>
</dbReference>
<sequence length="466" mass="51044">MPKLPKEFIDRRRRIPMREQPPAERVKNFDEVALGYSEEEAISEAKRCLHCDAPMCIEGCSVGIDIPAFVKKIAEGNFEEAIRIIKEKNNLPAICGRVCPQESQCEKKCILGMKWKPLAIGRLERFAADHEKDGVRPEVTPNGRKVAVVGSGPAGLTAAADLARMGYAVTIFEALHKPGGVLVYGIPEFRLPKAIVEKEVEYVKSLGVEIRLNHVVGKTITIDELFDAGYEAVFVGSGAGLPSFMHIPGENLNGVYSANEFLTRVNLMRAFRFPEYDTPIKRGRNVAVVGGGNVAMDAARTAKRLGAEHVYLIYRRGEEEMPARREEVEHAKEEGIEFRLLMNPTRIIGDEQRNVKAIECICMELGEPDETGRRAPVCKPGSETTMDVDTVIIAIGTSPNPLIAKATPGLRTGKHGVLEVEPYTFKTSREGVFAGGDIVSGAATVISAMGQAKEAAKAIDEYIKNK</sequence>
<dbReference type="OrthoDB" id="27922at2157"/>
<dbReference type="SUPFAM" id="SSF51971">
    <property type="entry name" value="Nucleotide-binding domain"/>
    <property type="match status" value="1"/>
</dbReference>
<dbReference type="SUPFAM" id="SSF46548">
    <property type="entry name" value="alpha-helical ferredoxin"/>
    <property type="match status" value="1"/>
</dbReference>
<feature type="domain" description="FAD/NAD(P)-binding" evidence="1">
    <location>
        <begin position="145"/>
        <end position="452"/>
    </location>
</feature>
<feature type="domain" description="Dihydroprymidine dehydrogenase" evidence="2">
    <location>
        <begin position="25"/>
        <end position="132"/>
    </location>
</feature>
<evidence type="ECO:0000259" key="1">
    <source>
        <dbReference type="Pfam" id="PF07992"/>
    </source>
</evidence>
<dbReference type="KEGG" id="mez:Mtc_1107"/>
<dbReference type="PANTHER" id="PTHR42783">
    <property type="entry name" value="GLUTAMATE SYNTHASE [NADPH] SMALL CHAIN"/>
    <property type="match status" value="1"/>
</dbReference>
<dbReference type="InterPro" id="IPR028261">
    <property type="entry name" value="DPD_II"/>
</dbReference>
<dbReference type="Proteomes" id="UP000005233">
    <property type="component" value="Chromosome"/>
</dbReference>
<dbReference type="InterPro" id="IPR023753">
    <property type="entry name" value="FAD/NAD-binding_dom"/>
</dbReference>
<reference evidence="3 4" key="1">
    <citation type="journal article" date="2012" name="J. Bacteriol.">
        <title>Complete genome sequence of a thermophilic methanogen, Methanocella conradii HZ254, isolated from Chinese rice field soil.</title>
        <authorList>
            <person name="Lu Z."/>
            <person name="Lu Y."/>
        </authorList>
    </citation>
    <scope>NUCLEOTIDE SEQUENCE [LARGE SCALE GENOMIC DNA]</scope>
    <source>
        <strain evidence="4">DSM 24694 / JCM 17849 / CGMCC 1.5162 / HZ254</strain>
    </source>
</reference>
<dbReference type="eggNOG" id="arCOG01292">
    <property type="taxonomic scope" value="Archaea"/>
</dbReference>
<dbReference type="HOGENOM" id="CLU_000422_3_3_2"/>
<accession>H8I7M8</accession>
<keyword evidence="4" id="KW-1185">Reference proteome</keyword>
<dbReference type="Pfam" id="PF14691">
    <property type="entry name" value="Fer4_20"/>
    <property type="match status" value="1"/>
</dbReference>
<organism evidence="3 4">
    <name type="scientific">Methanocella conradii (strain DSM 24694 / JCM 17849 / CGMCC 1.5162 / HZ254)</name>
    <dbReference type="NCBI Taxonomy" id="1041930"/>
    <lineage>
        <taxon>Archaea</taxon>
        <taxon>Methanobacteriati</taxon>
        <taxon>Methanobacteriota</taxon>
        <taxon>Stenosarchaea group</taxon>
        <taxon>Methanomicrobia</taxon>
        <taxon>Methanocellales</taxon>
        <taxon>Methanocellaceae</taxon>
        <taxon>Methanocella</taxon>
    </lineage>
</organism>
<dbReference type="Pfam" id="PF07992">
    <property type="entry name" value="Pyr_redox_2"/>
    <property type="match status" value="1"/>
</dbReference>
<dbReference type="AlphaFoldDB" id="H8I7M8"/>
<dbReference type="InterPro" id="IPR009051">
    <property type="entry name" value="Helical_ferredxn"/>
</dbReference>
<dbReference type="InterPro" id="IPR036188">
    <property type="entry name" value="FAD/NAD-bd_sf"/>
</dbReference>
<gene>
    <name evidence="3" type="primary">sudA</name>
    <name evidence="3" type="ordered locus">Mtc_1107</name>
</gene>
<dbReference type="STRING" id="1041930.Mtc_1107"/>
<dbReference type="EC" id="1.4.1.13" evidence="3"/>
<evidence type="ECO:0000313" key="3">
    <source>
        <dbReference type="EMBL" id="AFC99863.1"/>
    </source>
</evidence>
<name>H8I7M8_METCZ</name>
<dbReference type="EC" id="1.4.1.14" evidence="3"/>
<dbReference type="GO" id="GO:0004355">
    <property type="term" value="F:glutamate synthase (NADPH) activity"/>
    <property type="evidence" value="ECO:0007669"/>
    <property type="project" value="UniProtKB-EC"/>
</dbReference>
<dbReference type="InterPro" id="IPR006004">
    <property type="entry name" value="SudA-like"/>
</dbReference>
<dbReference type="NCBIfam" id="TIGR01316">
    <property type="entry name" value="gltA"/>
    <property type="match status" value="1"/>
</dbReference>
<dbReference type="GO" id="GO:0051536">
    <property type="term" value="F:iron-sulfur cluster binding"/>
    <property type="evidence" value="ECO:0007669"/>
    <property type="project" value="InterPro"/>
</dbReference>
<protein>
    <submittedName>
        <fullName evidence="3">Sulfide dehydrogenase (Flavoprotein) subunit SudA</fullName>
        <ecNumber evidence="3">1.4.1.13</ecNumber>
        <ecNumber evidence="3">1.4.1.14</ecNumber>
    </submittedName>
</protein>